<dbReference type="EMBL" id="NJHN03000067">
    <property type="protein sequence ID" value="KAH9418021.1"/>
    <property type="molecule type" value="Genomic_DNA"/>
</dbReference>
<reference evidence="1 2" key="1">
    <citation type="journal article" date="2018" name="J. Allergy Clin. Immunol.">
        <title>High-quality assembly of Dermatophagoides pteronyssinus genome and transcriptome reveals a wide range of novel allergens.</title>
        <authorList>
            <person name="Liu X.Y."/>
            <person name="Yang K.Y."/>
            <person name="Wang M.Q."/>
            <person name="Kwok J.S."/>
            <person name="Zeng X."/>
            <person name="Yang Z."/>
            <person name="Xiao X.J."/>
            <person name="Lau C.P."/>
            <person name="Li Y."/>
            <person name="Huang Z.M."/>
            <person name="Ba J.G."/>
            <person name="Yim A.K."/>
            <person name="Ouyang C.Y."/>
            <person name="Ngai S.M."/>
            <person name="Chan T.F."/>
            <person name="Leung E.L."/>
            <person name="Liu L."/>
            <person name="Liu Z.G."/>
            <person name="Tsui S.K."/>
        </authorList>
    </citation>
    <scope>NUCLEOTIDE SEQUENCE [LARGE SCALE GENOMIC DNA]</scope>
    <source>
        <strain evidence="1">Derp</strain>
    </source>
</reference>
<proteinExistence type="predicted"/>
<dbReference type="Proteomes" id="UP000887458">
    <property type="component" value="Unassembled WGS sequence"/>
</dbReference>
<accession>A0ABQ8J638</accession>
<evidence type="ECO:0000313" key="2">
    <source>
        <dbReference type="Proteomes" id="UP000887458"/>
    </source>
</evidence>
<keyword evidence="2" id="KW-1185">Reference proteome</keyword>
<sequence>MIIDSGVFEFKKFVRKDLKPEKKSLDPMYTNNILLPNIIENSMEIQGEFDETEKINVGAIIIEWNAQ</sequence>
<protein>
    <submittedName>
        <fullName evidence="1">Uncharacterized protein</fullName>
    </submittedName>
</protein>
<evidence type="ECO:0000313" key="1">
    <source>
        <dbReference type="EMBL" id="KAH9418021.1"/>
    </source>
</evidence>
<name>A0ABQ8J638_DERPT</name>
<reference evidence="1 2" key="2">
    <citation type="journal article" date="2022" name="Mol. Biol. Evol.">
        <title>Comparative Genomics Reveals Insights into the Divergent Evolution of Astigmatic Mites and Household Pest Adaptations.</title>
        <authorList>
            <person name="Xiong Q."/>
            <person name="Wan A.T."/>
            <person name="Liu X."/>
            <person name="Fung C.S."/>
            <person name="Xiao X."/>
            <person name="Malainual N."/>
            <person name="Hou J."/>
            <person name="Wang L."/>
            <person name="Wang M."/>
            <person name="Yang K.Y."/>
            <person name="Cui Y."/>
            <person name="Leung E.L."/>
            <person name="Nong W."/>
            <person name="Shin S.K."/>
            <person name="Au S.W."/>
            <person name="Jeong K.Y."/>
            <person name="Chew F.T."/>
            <person name="Hui J.H."/>
            <person name="Leung T.F."/>
            <person name="Tungtrongchitr A."/>
            <person name="Zhong N."/>
            <person name="Liu Z."/>
            <person name="Tsui S.K."/>
        </authorList>
    </citation>
    <scope>NUCLEOTIDE SEQUENCE [LARGE SCALE GENOMIC DNA]</scope>
    <source>
        <strain evidence="1">Derp</strain>
    </source>
</reference>
<comment type="caution">
    <text evidence="1">The sequence shown here is derived from an EMBL/GenBank/DDBJ whole genome shotgun (WGS) entry which is preliminary data.</text>
</comment>
<organism evidence="1 2">
    <name type="scientific">Dermatophagoides pteronyssinus</name>
    <name type="common">European house dust mite</name>
    <dbReference type="NCBI Taxonomy" id="6956"/>
    <lineage>
        <taxon>Eukaryota</taxon>
        <taxon>Metazoa</taxon>
        <taxon>Ecdysozoa</taxon>
        <taxon>Arthropoda</taxon>
        <taxon>Chelicerata</taxon>
        <taxon>Arachnida</taxon>
        <taxon>Acari</taxon>
        <taxon>Acariformes</taxon>
        <taxon>Sarcoptiformes</taxon>
        <taxon>Astigmata</taxon>
        <taxon>Psoroptidia</taxon>
        <taxon>Analgoidea</taxon>
        <taxon>Pyroglyphidae</taxon>
        <taxon>Dermatophagoidinae</taxon>
        <taxon>Dermatophagoides</taxon>
    </lineage>
</organism>
<gene>
    <name evidence="1" type="ORF">DERP_008277</name>
</gene>